<dbReference type="RefSeq" id="WP_066596524.1">
    <property type="nucleotide sequence ID" value="NZ_CP016282.1"/>
</dbReference>
<dbReference type="PATRIC" id="fig|670052.7.peg.2371"/>
<protein>
    <submittedName>
        <fullName evidence="2">Putative siderophore-interacting protein</fullName>
    </submittedName>
</protein>
<dbReference type="Pfam" id="PF08021">
    <property type="entry name" value="FAD_binding_9"/>
    <property type="match status" value="1"/>
</dbReference>
<dbReference type="PANTHER" id="PTHR30157">
    <property type="entry name" value="FERRIC REDUCTASE, NADPH-DEPENDENT"/>
    <property type="match status" value="1"/>
</dbReference>
<dbReference type="Proteomes" id="UP000092582">
    <property type="component" value="Chromosome 1"/>
</dbReference>
<dbReference type="EMBL" id="CP016282">
    <property type="protein sequence ID" value="ANP73257.1"/>
    <property type="molecule type" value="Genomic_DNA"/>
</dbReference>
<dbReference type="InterPro" id="IPR039374">
    <property type="entry name" value="SIP_fam"/>
</dbReference>
<dbReference type="InterPro" id="IPR013113">
    <property type="entry name" value="SIP_FAD-bd"/>
</dbReference>
<proteinExistence type="predicted"/>
<gene>
    <name evidence="2" type="ORF">PA27867_2306</name>
</gene>
<dbReference type="SUPFAM" id="SSF63380">
    <property type="entry name" value="Riboflavin synthase domain-like"/>
    <property type="match status" value="1"/>
</dbReference>
<dbReference type="InterPro" id="IPR017938">
    <property type="entry name" value="Riboflavin_synthase-like_b-brl"/>
</dbReference>
<dbReference type="PANTHER" id="PTHR30157:SF0">
    <property type="entry name" value="NADPH-DEPENDENT FERRIC-CHELATE REDUCTASE"/>
    <property type="match status" value="1"/>
</dbReference>
<keyword evidence="3" id="KW-1185">Reference proteome</keyword>
<dbReference type="InterPro" id="IPR007037">
    <property type="entry name" value="SIP_rossman_dom"/>
</dbReference>
<dbReference type="OrthoDB" id="3291337at2"/>
<dbReference type="Gene3D" id="3.40.50.80">
    <property type="entry name" value="Nucleotide-binding domain of ferredoxin-NADP reductase (FNR) module"/>
    <property type="match status" value="1"/>
</dbReference>
<dbReference type="InterPro" id="IPR039261">
    <property type="entry name" value="FNR_nucleotide-bd"/>
</dbReference>
<sequence>MPALFQSSPNALFDTEVRQVSRLSPGFLRVTLTGAHLHRFAAHGLDQRIKILVPSGAYPATFDEDLLHESEWRRRWRDLPATDRPALRSYTTSAVRPDLREIDLDFYVHARPGPASGWAVGAGVGQRLLVSGPSSRLSDRRHGIQWSPGMATHLLLAGDETAFPAIRGIVSALHPTSRATVILEAGDPRDAAWLTAEIQGHTVTVLRREPAGGEPTLLRAVEAWSGRSGATAAAMGDDFYAWLATESSQVSQLRTVLHAAGIAPDRVHSQGYWNDRARTTLD</sequence>
<dbReference type="KEGG" id="cart:PA27867_2306"/>
<evidence type="ECO:0000259" key="1">
    <source>
        <dbReference type="PROSITE" id="PS51384"/>
    </source>
</evidence>
<dbReference type="Pfam" id="PF04954">
    <property type="entry name" value="SIP"/>
    <property type="match status" value="1"/>
</dbReference>
<feature type="domain" description="FAD-binding FR-type" evidence="1">
    <location>
        <begin position="10"/>
        <end position="140"/>
    </location>
</feature>
<dbReference type="GO" id="GO:0016491">
    <property type="term" value="F:oxidoreductase activity"/>
    <property type="evidence" value="ECO:0007669"/>
    <property type="project" value="InterPro"/>
</dbReference>
<dbReference type="PROSITE" id="PS51384">
    <property type="entry name" value="FAD_FR"/>
    <property type="match status" value="1"/>
</dbReference>
<dbReference type="InterPro" id="IPR017927">
    <property type="entry name" value="FAD-bd_FR_type"/>
</dbReference>
<accession>A0A1B1BKT4</accession>
<reference evidence="2 3" key="1">
    <citation type="submission" date="2016-06" db="EMBL/GenBank/DDBJ databases">
        <title>Genome sequencing of Cryobacterium arcticum PAMC 27867.</title>
        <authorList>
            <person name="Lee J."/>
            <person name="Kim O.-S."/>
        </authorList>
    </citation>
    <scope>NUCLEOTIDE SEQUENCE [LARGE SCALE GENOMIC DNA]</scope>
    <source>
        <strain evidence="2 3">PAMC 27867</strain>
    </source>
</reference>
<evidence type="ECO:0000313" key="2">
    <source>
        <dbReference type="EMBL" id="ANP73257.1"/>
    </source>
</evidence>
<name>A0A1B1BKT4_9MICO</name>
<dbReference type="Gene3D" id="2.40.30.10">
    <property type="entry name" value="Translation factors"/>
    <property type="match status" value="1"/>
</dbReference>
<dbReference type="STRING" id="670052.PA27867_2306"/>
<organism evidence="2 3">
    <name type="scientific">Cryobacterium arcticum</name>
    <dbReference type="NCBI Taxonomy" id="670052"/>
    <lineage>
        <taxon>Bacteria</taxon>
        <taxon>Bacillati</taxon>
        <taxon>Actinomycetota</taxon>
        <taxon>Actinomycetes</taxon>
        <taxon>Micrococcales</taxon>
        <taxon>Microbacteriaceae</taxon>
        <taxon>Cryobacterium</taxon>
    </lineage>
</organism>
<evidence type="ECO:0000313" key="3">
    <source>
        <dbReference type="Proteomes" id="UP000092582"/>
    </source>
</evidence>
<dbReference type="AlphaFoldDB" id="A0A1B1BKT4"/>
<dbReference type="CDD" id="cd06193">
    <property type="entry name" value="siderophore_interacting"/>
    <property type="match status" value="1"/>
</dbReference>